<sequence>MLSTTFAIQNRQRFADELLPESIALVVDNSTGVSDPDTTPCGNQSDVYWLTGLQQAGACLLLFPEHPDKALREILFVRQSDEAAVADIARSTGIATIYWQTEVLRVLGKMLPLATHVYLTASEQPQPETPNLLEANDIARWCQHNFPLHNYQRASPLLTRLRQQKTPAELVMVRRAAHLSVVGFTEAIRSLRAGSTVAEGRAAIQAAYLPYEQVNWVGHLQVVAPEEVASGLRYRDGHARCQQADTILITAAASCQEYSAGFTRSIAFNGSFTPHQQEVYRAVLQIQRELLLFIRAGRYGYTIQEQYQKLLVAALVRLKKITEEEAQQHSAAYHAQRYGHYKLTEGECSDTDATQLQYRELPTKAVVFYEVGICIVDEQLDIRIGDSLLLTKGPVELLTETVPTETKKLEKWLGSPTLQKQTIATDQNKLASSSAENGVLQKAGGVIGKLWQYAYVLLCIPLLLDLGYSYVQHINVPHDGDMVALILPRYWNSIVLENPLALKVLLHGERYSNPNRYFAHQALYTYMRNMPLILQHFVDAIYSVYMASAIAKTLFQALLIVMLSYYISDRASVYGKYFIVAAVIITPFFQTAGIYNGQMGIIDRSITYTFFYSFPLGLLLIYFMPIYKQVFSMRKEKISVLWHLFLPVLALVLALNGPLIPAVAGLMSIGIITYLVRHHIQMNSYMTISVKDRVKLAYRDIPKGVLWQIVFFIFLCIYSLYIGTFNVENVNEFGLKELYKKLIEGLWYELGQYAGFPLLVLSVIINLIIINQLPQNDRTRRIITAAKWLLVLSVVYIALLPFGGYRTYRPYLLRRDTVMPVTLCLMYLVGVSSLYIIYCKKFLHIRFYISYLFLLIAFYSVNDISNLKENNCEVDAQRIIAKSPDKIVHLEQNCSVMDWGTITDYKRSEEQSKMMKFWNITKEEKLYYH</sequence>
<protein>
    <recommendedName>
        <fullName evidence="4">Xaa-Pro aminopeptidase</fullName>
        <ecNumber evidence="4">3.4.11.9</ecNumber>
    </recommendedName>
</protein>
<feature type="domain" description="Aminopeptidase P N-terminal" evidence="9">
    <location>
        <begin position="2"/>
        <end position="128"/>
    </location>
</feature>
<accession>A0ABR7MQD5</accession>
<evidence type="ECO:0000313" key="10">
    <source>
        <dbReference type="EMBL" id="MBC6612748.1"/>
    </source>
</evidence>
<feature type="transmembrane region" description="Helical" evidence="8">
    <location>
        <begin position="577"/>
        <end position="595"/>
    </location>
</feature>
<dbReference type="EMBL" id="JACSCY010000017">
    <property type="protein sequence ID" value="MBC6612748.1"/>
    <property type="molecule type" value="Genomic_DNA"/>
</dbReference>
<keyword evidence="10" id="KW-0031">Aminopeptidase</keyword>
<dbReference type="InterPro" id="IPR000994">
    <property type="entry name" value="Pept_M24"/>
</dbReference>
<feature type="transmembrane region" description="Helical" evidence="8">
    <location>
        <begin position="817"/>
        <end position="838"/>
    </location>
</feature>
<evidence type="ECO:0000256" key="4">
    <source>
        <dbReference type="ARBA" id="ARBA00012574"/>
    </source>
</evidence>
<feature type="transmembrane region" description="Helical" evidence="8">
    <location>
        <begin position="639"/>
        <end position="656"/>
    </location>
</feature>
<evidence type="ECO:0000256" key="8">
    <source>
        <dbReference type="SAM" id="Phobius"/>
    </source>
</evidence>
<name>A0ABR7MQD5_9BACT</name>
<evidence type="ECO:0000256" key="6">
    <source>
        <dbReference type="ARBA" id="ARBA00022801"/>
    </source>
</evidence>
<evidence type="ECO:0000256" key="1">
    <source>
        <dbReference type="ARBA" id="ARBA00001424"/>
    </source>
</evidence>
<evidence type="ECO:0000256" key="2">
    <source>
        <dbReference type="ARBA" id="ARBA00001936"/>
    </source>
</evidence>
<gene>
    <name evidence="10" type="ORF">H8B15_17630</name>
</gene>
<dbReference type="InterPro" id="IPR052433">
    <property type="entry name" value="X-Pro_dipept-like"/>
</dbReference>
<evidence type="ECO:0000259" key="9">
    <source>
        <dbReference type="SMART" id="SM01011"/>
    </source>
</evidence>
<dbReference type="Pfam" id="PF00557">
    <property type="entry name" value="Peptidase_M24"/>
    <property type="match status" value="1"/>
</dbReference>
<comment type="cofactor">
    <cofactor evidence="2">
        <name>Mn(2+)</name>
        <dbReference type="ChEBI" id="CHEBI:29035"/>
    </cofactor>
</comment>
<dbReference type="Gene3D" id="3.90.230.10">
    <property type="entry name" value="Creatinase/methionine aminopeptidase superfamily"/>
    <property type="match status" value="1"/>
</dbReference>
<dbReference type="Gene3D" id="3.40.350.10">
    <property type="entry name" value="Creatinase/prolidase N-terminal domain"/>
    <property type="match status" value="1"/>
</dbReference>
<feature type="transmembrane region" description="Helical" evidence="8">
    <location>
        <begin position="540"/>
        <end position="565"/>
    </location>
</feature>
<dbReference type="Pfam" id="PF05195">
    <property type="entry name" value="AMP_N"/>
    <property type="match status" value="1"/>
</dbReference>
<dbReference type="InterPro" id="IPR036005">
    <property type="entry name" value="Creatinase/aminopeptidase-like"/>
</dbReference>
<proteinExistence type="inferred from homology"/>
<keyword evidence="5" id="KW-0479">Metal-binding</keyword>
<comment type="caution">
    <text evidence="10">The sequence shown here is derived from an EMBL/GenBank/DDBJ whole genome shotgun (WGS) entry which is preliminary data.</text>
</comment>
<reference evidence="10 11" key="1">
    <citation type="submission" date="2020-08" db="EMBL/GenBank/DDBJ databases">
        <title>Hymenobacter sp.</title>
        <authorList>
            <person name="Kim M.K."/>
        </authorList>
    </citation>
    <scope>NUCLEOTIDE SEQUENCE [LARGE SCALE GENOMIC DNA]</scope>
    <source>
        <strain evidence="10 11">BT507</strain>
    </source>
</reference>
<evidence type="ECO:0000256" key="7">
    <source>
        <dbReference type="ARBA" id="ARBA00023211"/>
    </source>
</evidence>
<dbReference type="InterPro" id="IPR029149">
    <property type="entry name" value="Creatin/AminoP/Spt16_N"/>
</dbReference>
<dbReference type="SUPFAM" id="SSF53092">
    <property type="entry name" value="Creatinase/prolidase N-terminal domain"/>
    <property type="match status" value="1"/>
</dbReference>
<keyword evidence="10" id="KW-0645">Protease</keyword>
<organism evidence="10 11">
    <name type="scientific">Hymenobacter citatus</name>
    <dbReference type="NCBI Taxonomy" id="2763506"/>
    <lineage>
        <taxon>Bacteria</taxon>
        <taxon>Pseudomonadati</taxon>
        <taxon>Bacteroidota</taxon>
        <taxon>Cytophagia</taxon>
        <taxon>Cytophagales</taxon>
        <taxon>Hymenobacteraceae</taxon>
        <taxon>Hymenobacter</taxon>
    </lineage>
</organism>
<evidence type="ECO:0000313" key="11">
    <source>
        <dbReference type="Proteomes" id="UP000622017"/>
    </source>
</evidence>
<feature type="transmembrane region" description="Helical" evidence="8">
    <location>
        <begin position="782"/>
        <end position="805"/>
    </location>
</feature>
<keyword evidence="8" id="KW-0812">Transmembrane</keyword>
<dbReference type="SMART" id="SM01011">
    <property type="entry name" value="AMP_N"/>
    <property type="match status" value="1"/>
</dbReference>
<comment type="similarity">
    <text evidence="3">Belongs to the peptidase M24B family.</text>
</comment>
<dbReference type="EC" id="3.4.11.9" evidence="4"/>
<keyword evidence="7" id="KW-0464">Manganese</keyword>
<keyword evidence="8" id="KW-0472">Membrane</keyword>
<dbReference type="SUPFAM" id="SSF55920">
    <property type="entry name" value="Creatinase/aminopeptidase"/>
    <property type="match status" value="1"/>
</dbReference>
<evidence type="ECO:0000256" key="5">
    <source>
        <dbReference type="ARBA" id="ARBA00022723"/>
    </source>
</evidence>
<feature type="transmembrane region" description="Helical" evidence="8">
    <location>
        <begin position="750"/>
        <end position="770"/>
    </location>
</feature>
<comment type="catalytic activity">
    <reaction evidence="1">
        <text>Release of any N-terminal amino acid, including proline, that is linked to proline, even from a dipeptide or tripeptide.</text>
        <dbReference type="EC" id="3.4.11.9"/>
    </reaction>
</comment>
<dbReference type="RefSeq" id="WP_187320965.1">
    <property type="nucleotide sequence ID" value="NZ_JACSCY010000017.1"/>
</dbReference>
<keyword evidence="6" id="KW-0378">Hydrolase</keyword>
<dbReference type="Proteomes" id="UP000622017">
    <property type="component" value="Unassembled WGS sequence"/>
</dbReference>
<dbReference type="PANTHER" id="PTHR43226:SF4">
    <property type="entry name" value="XAA-PRO AMINOPEPTIDASE 3"/>
    <property type="match status" value="1"/>
</dbReference>
<keyword evidence="8" id="KW-1133">Transmembrane helix</keyword>
<evidence type="ECO:0000256" key="3">
    <source>
        <dbReference type="ARBA" id="ARBA00008766"/>
    </source>
</evidence>
<dbReference type="GO" id="GO:0004177">
    <property type="term" value="F:aminopeptidase activity"/>
    <property type="evidence" value="ECO:0007669"/>
    <property type="project" value="UniProtKB-KW"/>
</dbReference>
<feature type="transmembrane region" description="Helical" evidence="8">
    <location>
        <begin position="662"/>
        <end position="680"/>
    </location>
</feature>
<feature type="transmembrane region" description="Helical" evidence="8">
    <location>
        <begin position="845"/>
        <end position="861"/>
    </location>
</feature>
<feature type="transmembrane region" description="Helical" evidence="8">
    <location>
        <begin position="607"/>
        <end position="627"/>
    </location>
</feature>
<dbReference type="PANTHER" id="PTHR43226">
    <property type="entry name" value="XAA-PRO AMINOPEPTIDASE 3"/>
    <property type="match status" value="1"/>
</dbReference>
<dbReference type="InterPro" id="IPR007865">
    <property type="entry name" value="Aminopep_P_N"/>
</dbReference>
<feature type="transmembrane region" description="Helical" evidence="8">
    <location>
        <begin position="701"/>
        <end position="721"/>
    </location>
</feature>
<keyword evidence="11" id="KW-1185">Reference proteome</keyword>